<organism evidence="1 2">
    <name type="scientific">Actinomadura namibiensis</name>
    <dbReference type="NCBI Taxonomy" id="182080"/>
    <lineage>
        <taxon>Bacteria</taxon>
        <taxon>Bacillati</taxon>
        <taxon>Actinomycetota</taxon>
        <taxon>Actinomycetes</taxon>
        <taxon>Streptosporangiales</taxon>
        <taxon>Thermomonosporaceae</taxon>
        <taxon>Actinomadura</taxon>
    </lineage>
</organism>
<dbReference type="Proteomes" id="UP000572680">
    <property type="component" value="Unassembled WGS sequence"/>
</dbReference>
<comment type="caution">
    <text evidence="1">The sequence shown here is derived from an EMBL/GenBank/DDBJ whole genome shotgun (WGS) entry which is preliminary data.</text>
</comment>
<dbReference type="RefSeq" id="WP_182847065.1">
    <property type="nucleotide sequence ID" value="NZ_BAAALP010000084.1"/>
</dbReference>
<reference evidence="1 2" key="1">
    <citation type="submission" date="2020-08" db="EMBL/GenBank/DDBJ databases">
        <title>Genomic Encyclopedia of Type Strains, Phase IV (KMG-IV): sequencing the most valuable type-strain genomes for metagenomic binning, comparative biology and taxonomic classification.</title>
        <authorList>
            <person name="Goeker M."/>
        </authorList>
    </citation>
    <scope>NUCLEOTIDE SEQUENCE [LARGE SCALE GENOMIC DNA]</scope>
    <source>
        <strain evidence="1 2">DSM 44197</strain>
    </source>
</reference>
<evidence type="ECO:0000313" key="2">
    <source>
        <dbReference type="Proteomes" id="UP000572680"/>
    </source>
</evidence>
<accession>A0A7W3LVL0</accession>
<protein>
    <submittedName>
        <fullName evidence="1">Uncharacterized protein</fullName>
    </submittedName>
</protein>
<proteinExistence type="predicted"/>
<name>A0A7W3LVL0_ACTNM</name>
<sequence>MSDVLTRDPLLTTLSMVDGHHVEPQPPADERLQPLAYLYSEWDGSLAAPQPGDYDEESQTWSFPDGMPTAGIATYTNTSCYMGSDRCRDDTCA</sequence>
<dbReference type="EMBL" id="JACJIA010000010">
    <property type="protein sequence ID" value="MBA8955057.1"/>
    <property type="molecule type" value="Genomic_DNA"/>
</dbReference>
<dbReference type="AlphaFoldDB" id="A0A7W3LVL0"/>
<keyword evidence="2" id="KW-1185">Reference proteome</keyword>
<gene>
    <name evidence="1" type="ORF">HNR61_006714</name>
</gene>
<evidence type="ECO:0000313" key="1">
    <source>
        <dbReference type="EMBL" id="MBA8955057.1"/>
    </source>
</evidence>